<feature type="compositionally biased region" description="Basic and acidic residues" evidence="1">
    <location>
        <begin position="219"/>
        <end position="230"/>
    </location>
</feature>
<feature type="region of interest" description="Disordered" evidence="1">
    <location>
        <begin position="215"/>
        <end position="242"/>
    </location>
</feature>
<sequence>MAARTARGRWLGLAVLALALSPLVMLAIAPPPDPPVPPGLSQPAPFDAPAGAPLSAPASGPEADEAAPEVPVAPKPAADPVRAAAPVRRGTPTGPERWAGTPACPKDRISGGQYNRCLFEATRTSEQALEVELSNAFAVIEARADLQGVQRARWKTMLDEAQSRFLLYRNFDCQSVAPFEGPRGIGNFEQRALCLIEANMRRAGELRARYVATVATTTERTRPNGPEDRPGTWTHPVPPAAD</sequence>
<dbReference type="Gene3D" id="1.20.1270.180">
    <property type="match status" value="1"/>
</dbReference>
<organism evidence="3 4">
    <name type="scientific">Xanthobacter oligotrophicus</name>
    <dbReference type="NCBI Taxonomy" id="2607286"/>
    <lineage>
        <taxon>Bacteria</taxon>
        <taxon>Pseudomonadati</taxon>
        <taxon>Pseudomonadota</taxon>
        <taxon>Alphaproteobacteria</taxon>
        <taxon>Hyphomicrobiales</taxon>
        <taxon>Xanthobacteraceae</taxon>
        <taxon>Xanthobacter</taxon>
    </lineage>
</organism>
<feature type="compositionally biased region" description="Low complexity" evidence="1">
    <location>
        <begin position="68"/>
        <end position="89"/>
    </location>
</feature>
<dbReference type="EMBL" id="JBAFVH010000006">
    <property type="protein sequence ID" value="MFG1372914.1"/>
    <property type="molecule type" value="Genomic_DNA"/>
</dbReference>
<evidence type="ECO:0000256" key="1">
    <source>
        <dbReference type="SAM" id="MobiDB-lite"/>
    </source>
</evidence>
<name>A0ABW6ZVZ5_9HYPH</name>
<evidence type="ECO:0000313" key="3">
    <source>
        <dbReference type="EMBL" id="MFG1372914.1"/>
    </source>
</evidence>
<comment type="caution">
    <text evidence="3">The sequence shown here is derived from an EMBL/GenBank/DDBJ whole genome shotgun (WGS) entry which is preliminary data.</text>
</comment>
<evidence type="ECO:0000313" key="4">
    <source>
        <dbReference type="Proteomes" id="UP001604002"/>
    </source>
</evidence>
<protein>
    <submittedName>
        <fullName evidence="3">Lysozyme inhibitor LprI family protein</fullName>
    </submittedName>
</protein>
<dbReference type="Proteomes" id="UP001604002">
    <property type="component" value="Unassembled WGS sequence"/>
</dbReference>
<dbReference type="Pfam" id="PF07007">
    <property type="entry name" value="LprI"/>
    <property type="match status" value="1"/>
</dbReference>
<dbReference type="InterPro" id="IPR009739">
    <property type="entry name" value="LprI-like_N"/>
</dbReference>
<dbReference type="RefSeq" id="WP_393992754.1">
    <property type="nucleotide sequence ID" value="NZ_JBAFVH010000006.1"/>
</dbReference>
<proteinExistence type="predicted"/>
<feature type="region of interest" description="Disordered" evidence="1">
    <location>
        <begin position="35"/>
        <end position="106"/>
    </location>
</feature>
<feature type="domain" description="Lysozyme inhibitor LprI-like N-terminal" evidence="2">
    <location>
        <begin position="114"/>
        <end position="206"/>
    </location>
</feature>
<keyword evidence="4" id="KW-1185">Reference proteome</keyword>
<accession>A0ABW6ZVZ5</accession>
<gene>
    <name evidence="3" type="ORF">V5F32_12130</name>
</gene>
<reference evidence="3 4" key="1">
    <citation type="submission" date="2024-02" db="EMBL/GenBank/DDBJ databases">
        <title>Expansion and revision of Xanthobacter and proposal of Roseixanthobacter gen. nov.</title>
        <authorList>
            <person name="Soltysiak M.P.M."/>
            <person name="Jalihal A."/>
            <person name="Ory A."/>
            <person name="Chrisophersen C."/>
            <person name="Lee A.D."/>
            <person name="Boulton J."/>
            <person name="Springer M."/>
        </authorList>
    </citation>
    <scope>NUCLEOTIDE SEQUENCE [LARGE SCALE GENOMIC DNA]</scope>
    <source>
        <strain evidence="3 4">23A</strain>
    </source>
</reference>
<evidence type="ECO:0000259" key="2">
    <source>
        <dbReference type="Pfam" id="PF07007"/>
    </source>
</evidence>
<feature type="compositionally biased region" description="Low complexity" evidence="1">
    <location>
        <begin position="48"/>
        <end position="61"/>
    </location>
</feature>